<keyword evidence="3" id="KW-1185">Reference proteome</keyword>
<sequence>MAQFGTGVVERSADTSSSVRQFGEFVRRNAGGRESDAPVGEDLDPLPRGPDRFDLGAIPST</sequence>
<gene>
    <name evidence="2" type="ORF">HUG12_08430</name>
</gene>
<evidence type="ECO:0000313" key="2">
    <source>
        <dbReference type="EMBL" id="QLG61753.1"/>
    </source>
</evidence>
<dbReference type="AlphaFoldDB" id="A0A7D5LA26"/>
<dbReference type="Proteomes" id="UP000509626">
    <property type="component" value="Chromosome"/>
</dbReference>
<reference evidence="2 3" key="1">
    <citation type="submission" date="2020-06" db="EMBL/GenBank/DDBJ databases">
        <title>NJ-3-1, isolated from saline soil.</title>
        <authorList>
            <person name="Cui H.L."/>
            <person name="Shi X."/>
        </authorList>
    </citation>
    <scope>NUCLEOTIDE SEQUENCE [LARGE SCALE GENOMIC DNA]</scope>
    <source>
        <strain evidence="2 3">NJ-3-1</strain>
    </source>
</reference>
<organism evidence="2 3">
    <name type="scientific">Halorarum salinum</name>
    <dbReference type="NCBI Taxonomy" id="2743089"/>
    <lineage>
        <taxon>Archaea</taxon>
        <taxon>Methanobacteriati</taxon>
        <taxon>Methanobacteriota</taxon>
        <taxon>Stenosarchaea group</taxon>
        <taxon>Halobacteria</taxon>
        <taxon>Halobacteriales</taxon>
        <taxon>Haloferacaceae</taxon>
        <taxon>Halorarum</taxon>
    </lineage>
</organism>
<dbReference type="RefSeq" id="WP_179268338.1">
    <property type="nucleotide sequence ID" value="NZ_CP058579.1"/>
</dbReference>
<name>A0A7D5LA26_9EURY</name>
<evidence type="ECO:0000313" key="3">
    <source>
        <dbReference type="Proteomes" id="UP000509626"/>
    </source>
</evidence>
<accession>A0A7D5LA26</accession>
<dbReference type="KEGG" id="halu:HUG12_08430"/>
<feature type="region of interest" description="Disordered" evidence="1">
    <location>
        <begin position="1"/>
        <end position="61"/>
    </location>
</feature>
<dbReference type="GeneID" id="56037479"/>
<protein>
    <submittedName>
        <fullName evidence="2">Uncharacterized protein</fullName>
    </submittedName>
</protein>
<evidence type="ECO:0000256" key="1">
    <source>
        <dbReference type="SAM" id="MobiDB-lite"/>
    </source>
</evidence>
<dbReference type="EMBL" id="CP058579">
    <property type="protein sequence ID" value="QLG61753.1"/>
    <property type="molecule type" value="Genomic_DNA"/>
</dbReference>
<proteinExistence type="predicted"/>
<feature type="compositionally biased region" description="Basic and acidic residues" evidence="1">
    <location>
        <begin position="25"/>
        <end position="36"/>
    </location>
</feature>